<dbReference type="PANTHER" id="PTHR43022">
    <property type="entry name" value="PROTEIN SMF"/>
    <property type="match status" value="1"/>
</dbReference>
<gene>
    <name evidence="4" type="primary">smf_1</name>
    <name evidence="3" type="ORF">I6G29_00220</name>
    <name evidence="4" type="ORF">NCTC11997_00077</name>
</gene>
<evidence type="ECO:0000313" key="6">
    <source>
        <dbReference type="Proteomes" id="UP000594903"/>
    </source>
</evidence>
<name>A0A378XAR0_9BURK</name>
<dbReference type="GO" id="GO:0009294">
    <property type="term" value="P:DNA-mediated transformation"/>
    <property type="evidence" value="ECO:0007669"/>
    <property type="project" value="InterPro"/>
</dbReference>
<evidence type="ECO:0000256" key="1">
    <source>
        <dbReference type="ARBA" id="ARBA00006525"/>
    </source>
</evidence>
<evidence type="ECO:0000313" key="3">
    <source>
        <dbReference type="EMBL" id="QPT40109.1"/>
    </source>
</evidence>
<dbReference type="Proteomes" id="UP000254603">
    <property type="component" value="Unassembled WGS sequence"/>
</dbReference>
<dbReference type="InterPro" id="IPR003488">
    <property type="entry name" value="DprA"/>
</dbReference>
<dbReference type="Proteomes" id="UP000594903">
    <property type="component" value="Chromosome"/>
</dbReference>
<organism evidence="4 5">
    <name type="scientific">Oligella ureolytica</name>
    <dbReference type="NCBI Taxonomy" id="90244"/>
    <lineage>
        <taxon>Bacteria</taxon>
        <taxon>Pseudomonadati</taxon>
        <taxon>Pseudomonadota</taxon>
        <taxon>Betaproteobacteria</taxon>
        <taxon>Burkholderiales</taxon>
        <taxon>Alcaligenaceae</taxon>
        <taxon>Oligella</taxon>
    </lineage>
</organism>
<accession>A0A378XAR0</accession>
<comment type="similarity">
    <text evidence="1">Belongs to the DprA/Smf family.</text>
</comment>
<dbReference type="EMBL" id="CP065725">
    <property type="protein sequence ID" value="QPT40109.1"/>
    <property type="molecule type" value="Genomic_DNA"/>
</dbReference>
<feature type="domain" description="Smf/DprA SLOG" evidence="2">
    <location>
        <begin position="97"/>
        <end position="289"/>
    </location>
</feature>
<sequence>MQYDEIMQATLLLCSYFNKTEVKIFKPLTGAEYLRFAKWLHENNYTPADLLRKDNVILDKWTDPKGKITTERLQQLLGRGGSMGFAIEKWDQQGIWVISRASEFYPRSIKKQLSDQHPPILYGLGNKQLLNQVGIGFVGSRSISEDDRLFTVKKVQQAVDEGYTVISGGAKGIDQTSMRAALEYGGQSVGILSDGVLVNSNRRELSRYLRDQSLALVSPFYPEAGFSVRSAMARNKYIYTMSQAVVVVKSDKNKGGTWGGAIENLKKAWVPLLVRNCTQEGNQALIQEGGIPLGESKVPYSEFLEKGGQSRENSVSYTTGATNLQPDLFAEGLNQMINDSDYTKEAESIDESLDVATPQYGEIFKLFKDTLKQLSEEQETFFALGSIKYIYPELQETQIKKWLKELEAEGYVRRDGRKLRYAWLSDEKSNNNQEDIESNLL</sequence>
<reference evidence="3 6" key="2">
    <citation type="submission" date="2020-12" db="EMBL/GenBank/DDBJ databases">
        <title>FDA dAtabase for Regulatory Grade micrObial Sequences (FDA-ARGOS): Supporting development and validation of Infectious Disease Dx tests.</title>
        <authorList>
            <person name="Sproer C."/>
            <person name="Gronow S."/>
            <person name="Severitt S."/>
            <person name="Schroder I."/>
            <person name="Tallon L."/>
            <person name="Sadzewicz L."/>
            <person name="Zhao X."/>
            <person name="Boylan J."/>
            <person name="Ott S."/>
            <person name="Bowen H."/>
            <person name="Vavikolanu K."/>
            <person name="Mehta A."/>
            <person name="Aluvathingal J."/>
            <person name="Nadendla S."/>
            <person name="Lowell S."/>
            <person name="Myers T."/>
            <person name="Yan Y."/>
            <person name="Sichtig H."/>
        </authorList>
    </citation>
    <scope>NUCLEOTIDE SEQUENCE [LARGE SCALE GENOMIC DNA]</scope>
    <source>
        <strain evidence="3 6">FDAARGOS_872</strain>
    </source>
</reference>
<reference evidence="4 5" key="1">
    <citation type="submission" date="2018-06" db="EMBL/GenBank/DDBJ databases">
        <authorList>
            <consortium name="Pathogen Informatics"/>
            <person name="Doyle S."/>
        </authorList>
    </citation>
    <scope>NUCLEOTIDE SEQUENCE [LARGE SCALE GENOMIC DNA]</scope>
    <source>
        <strain evidence="4 5">NCTC11997</strain>
    </source>
</reference>
<dbReference type="SUPFAM" id="SSF102405">
    <property type="entry name" value="MCP/YpsA-like"/>
    <property type="match status" value="1"/>
</dbReference>
<dbReference type="AlphaFoldDB" id="A0A378XAR0"/>
<dbReference type="RefSeq" id="WP_018575527.1">
    <property type="nucleotide sequence ID" value="NZ_CP065725.1"/>
</dbReference>
<dbReference type="InterPro" id="IPR057666">
    <property type="entry name" value="DrpA_SLOG"/>
</dbReference>
<evidence type="ECO:0000313" key="5">
    <source>
        <dbReference type="Proteomes" id="UP000254603"/>
    </source>
</evidence>
<proteinExistence type="inferred from homology"/>
<evidence type="ECO:0000259" key="2">
    <source>
        <dbReference type="Pfam" id="PF02481"/>
    </source>
</evidence>
<evidence type="ECO:0000313" key="4">
    <source>
        <dbReference type="EMBL" id="SUA50185.1"/>
    </source>
</evidence>
<keyword evidence="6" id="KW-1185">Reference proteome</keyword>
<dbReference type="PANTHER" id="PTHR43022:SF1">
    <property type="entry name" value="PROTEIN SMF"/>
    <property type="match status" value="1"/>
</dbReference>
<dbReference type="OrthoDB" id="9785707at2"/>
<protein>
    <submittedName>
        <fullName evidence="4">DNA protecting protein DprA</fullName>
    </submittedName>
    <submittedName>
        <fullName evidence="3">DNA-processing protein DprA</fullName>
    </submittedName>
</protein>
<dbReference type="EMBL" id="UGSB01000001">
    <property type="protein sequence ID" value="SUA50185.1"/>
    <property type="molecule type" value="Genomic_DNA"/>
</dbReference>
<dbReference type="Gene3D" id="3.40.50.450">
    <property type="match status" value="1"/>
</dbReference>
<dbReference type="STRING" id="1122619.GCA_000373745_02341"/>
<dbReference type="Pfam" id="PF02481">
    <property type="entry name" value="DNA_processg_A"/>
    <property type="match status" value="1"/>
</dbReference>